<sequence>MNAFHYDSKICVEAAGFSGGIWMFWNSLELEIEVIGTNWQFIHAMVRDESQQEWLLSAIYASPEMGLRRELWKYLKLVGSHINYPWLIIGDLNEIVEADEKKGGRVFRRVGENSLWDCINSFELIDLGFNGPTLTWNNLREGGARVRKRLDRALCNEEWRIQFPEAAVTHLAWAHSDHHPLLLEVAIRGKKPVGPKPFRFELAWLTHLGFMDEIERC</sequence>
<dbReference type="GeneID" id="140036174"/>
<evidence type="ECO:0000313" key="1">
    <source>
        <dbReference type="Proteomes" id="UP001652660"/>
    </source>
</evidence>
<protein>
    <recommendedName>
        <fullName evidence="3">Endonuclease/exonuclease/phosphatase domain-containing protein</fullName>
    </recommendedName>
</protein>
<proteinExistence type="predicted"/>
<evidence type="ECO:0008006" key="3">
    <source>
        <dbReference type="Google" id="ProtNLM"/>
    </source>
</evidence>
<reference evidence="2" key="1">
    <citation type="submission" date="2025-08" db="UniProtKB">
        <authorList>
            <consortium name="RefSeq"/>
        </authorList>
    </citation>
    <scope>IDENTIFICATION</scope>
    <source>
        <tissue evidence="2">Leaves</tissue>
    </source>
</reference>
<name>A0ABM4WP60_COFAR</name>
<dbReference type="Gene3D" id="3.60.10.10">
    <property type="entry name" value="Endonuclease/exonuclease/phosphatase"/>
    <property type="match status" value="1"/>
</dbReference>
<evidence type="ECO:0000313" key="2">
    <source>
        <dbReference type="RefSeq" id="XP_071933578.1"/>
    </source>
</evidence>
<keyword evidence="1" id="KW-1185">Reference proteome</keyword>
<organism evidence="1 2">
    <name type="scientific">Coffea arabica</name>
    <name type="common">Arabian coffee</name>
    <dbReference type="NCBI Taxonomy" id="13443"/>
    <lineage>
        <taxon>Eukaryota</taxon>
        <taxon>Viridiplantae</taxon>
        <taxon>Streptophyta</taxon>
        <taxon>Embryophyta</taxon>
        <taxon>Tracheophyta</taxon>
        <taxon>Spermatophyta</taxon>
        <taxon>Magnoliopsida</taxon>
        <taxon>eudicotyledons</taxon>
        <taxon>Gunneridae</taxon>
        <taxon>Pentapetalae</taxon>
        <taxon>asterids</taxon>
        <taxon>lamiids</taxon>
        <taxon>Gentianales</taxon>
        <taxon>Rubiaceae</taxon>
        <taxon>Ixoroideae</taxon>
        <taxon>Gardenieae complex</taxon>
        <taxon>Bertiereae - Coffeeae clade</taxon>
        <taxon>Coffeeae</taxon>
        <taxon>Coffea</taxon>
    </lineage>
</organism>
<dbReference type="RefSeq" id="XP_071933578.1">
    <property type="nucleotide sequence ID" value="XM_072077477.1"/>
</dbReference>
<gene>
    <name evidence="2" type="primary">LOC140036174</name>
</gene>
<dbReference type="PANTHER" id="PTHR33710">
    <property type="entry name" value="BNAC02G09200D PROTEIN"/>
    <property type="match status" value="1"/>
</dbReference>
<accession>A0ABM4WP60</accession>
<dbReference type="InterPro" id="IPR036691">
    <property type="entry name" value="Endo/exonu/phosph_ase_sf"/>
</dbReference>
<dbReference type="Proteomes" id="UP001652660">
    <property type="component" value="Chromosome 2e"/>
</dbReference>
<dbReference type="SUPFAM" id="SSF56219">
    <property type="entry name" value="DNase I-like"/>
    <property type="match status" value="1"/>
</dbReference>
<dbReference type="PANTHER" id="PTHR33710:SF77">
    <property type="entry name" value="DNASE I-LIKE SUPERFAMILY PROTEIN"/>
    <property type="match status" value="1"/>
</dbReference>